<sequence>MDLVILEVLSIASTKFNSLKLVYKIKITGQIEKAFNQLIANALIEFKKRLPNLDSAKSKIGTKLIFSDNSFIHIEFLKFDKLTGEFIISRLERLIQSNSRLIEAKDHMRIEFTLISFDGI</sequence>
<gene>
    <name evidence="1" type="ORF">WKI299_LOCUS32920</name>
</gene>
<organism evidence="1 2">
    <name type="scientific">Rotaria magnacalcarata</name>
    <dbReference type="NCBI Taxonomy" id="392030"/>
    <lineage>
        <taxon>Eukaryota</taxon>
        <taxon>Metazoa</taxon>
        <taxon>Spiralia</taxon>
        <taxon>Gnathifera</taxon>
        <taxon>Rotifera</taxon>
        <taxon>Eurotatoria</taxon>
        <taxon>Bdelloidea</taxon>
        <taxon>Philodinida</taxon>
        <taxon>Philodinidae</taxon>
        <taxon>Rotaria</taxon>
    </lineage>
</organism>
<evidence type="ECO:0000313" key="2">
    <source>
        <dbReference type="Proteomes" id="UP000663856"/>
    </source>
</evidence>
<name>A0A816YVJ8_9BILA</name>
<accession>A0A816YVJ8</accession>
<evidence type="ECO:0000313" key="1">
    <source>
        <dbReference type="EMBL" id="CAF2170462.1"/>
    </source>
</evidence>
<reference evidence="1" key="1">
    <citation type="submission" date="2021-02" db="EMBL/GenBank/DDBJ databases">
        <authorList>
            <person name="Nowell W R."/>
        </authorList>
    </citation>
    <scope>NUCLEOTIDE SEQUENCE</scope>
</reference>
<proteinExistence type="predicted"/>
<protein>
    <submittedName>
        <fullName evidence="1">Uncharacterized protein</fullName>
    </submittedName>
</protein>
<dbReference type="Proteomes" id="UP000663856">
    <property type="component" value="Unassembled WGS sequence"/>
</dbReference>
<comment type="caution">
    <text evidence="1">The sequence shown here is derived from an EMBL/GenBank/DDBJ whole genome shotgun (WGS) entry which is preliminary data.</text>
</comment>
<dbReference type="EMBL" id="CAJNRF010015303">
    <property type="protein sequence ID" value="CAF2170462.1"/>
    <property type="molecule type" value="Genomic_DNA"/>
</dbReference>
<dbReference type="AlphaFoldDB" id="A0A816YVJ8"/>